<sequence>MARAKLFMNGRSQAVRLPKDFRFPGKEVIVKRVGSVVVLYPADDPWGPLKESLGMFSHDFMEERVQPQLEKREAF</sequence>
<accession>A0A7C0Y940</accession>
<evidence type="ECO:0000313" key="4">
    <source>
        <dbReference type="EMBL" id="HDD53649.1"/>
    </source>
</evidence>
<comment type="caution">
    <text evidence="4">The sequence shown here is derived from an EMBL/GenBank/DDBJ whole genome shotgun (WGS) entry which is preliminary data.</text>
</comment>
<dbReference type="InterPro" id="IPR047976">
    <property type="entry name" value="Anti_VapB2-like"/>
</dbReference>
<keyword evidence="2" id="KW-0238">DNA-binding</keyword>
<dbReference type="Pfam" id="PF04014">
    <property type="entry name" value="MazE_antitoxin"/>
    <property type="match status" value="1"/>
</dbReference>
<dbReference type="NCBIfam" id="NF040493">
    <property type="entry name" value="TA_anti_VapB"/>
    <property type="match status" value="1"/>
</dbReference>
<dbReference type="PANTHER" id="PTHR37550:SF3">
    <property type="entry name" value="ANTITOXIN VAPB1"/>
    <property type="match status" value="1"/>
</dbReference>
<feature type="domain" description="SpoVT-AbrB" evidence="3">
    <location>
        <begin position="4"/>
        <end position="44"/>
    </location>
</feature>
<proteinExistence type="inferred from homology"/>
<comment type="similarity">
    <text evidence="1">Belongs to the VapB family.</text>
</comment>
<reference evidence="4" key="1">
    <citation type="journal article" date="2020" name="mSystems">
        <title>Genome- and Community-Level Interaction Insights into Carbon Utilization and Element Cycling Functions of Hydrothermarchaeota in Hydrothermal Sediment.</title>
        <authorList>
            <person name="Zhou Z."/>
            <person name="Liu Y."/>
            <person name="Xu W."/>
            <person name="Pan J."/>
            <person name="Luo Z.H."/>
            <person name="Li M."/>
        </authorList>
    </citation>
    <scope>NUCLEOTIDE SEQUENCE [LARGE SCALE GENOMIC DNA]</scope>
    <source>
        <strain evidence="4">HyVt-115</strain>
    </source>
</reference>
<dbReference type="InterPro" id="IPR051734">
    <property type="entry name" value="VapB_TA_antitoxins"/>
</dbReference>
<dbReference type="SUPFAM" id="SSF89447">
    <property type="entry name" value="AbrB/MazE/MraZ-like"/>
    <property type="match status" value="1"/>
</dbReference>
<dbReference type="Proteomes" id="UP000885690">
    <property type="component" value="Unassembled WGS sequence"/>
</dbReference>
<evidence type="ECO:0000259" key="3">
    <source>
        <dbReference type="PROSITE" id="PS51740"/>
    </source>
</evidence>
<protein>
    <submittedName>
        <fullName evidence="4">Antitoxin</fullName>
    </submittedName>
</protein>
<dbReference type="EMBL" id="DQWS01000233">
    <property type="protein sequence ID" value="HDD53649.1"/>
    <property type="molecule type" value="Genomic_DNA"/>
</dbReference>
<dbReference type="PROSITE" id="PS51740">
    <property type="entry name" value="SPOVT_ABRB"/>
    <property type="match status" value="1"/>
</dbReference>
<dbReference type="Gene3D" id="2.10.260.10">
    <property type="match status" value="1"/>
</dbReference>
<dbReference type="AlphaFoldDB" id="A0A7C0Y940"/>
<dbReference type="GO" id="GO:0003677">
    <property type="term" value="F:DNA binding"/>
    <property type="evidence" value="ECO:0007669"/>
    <property type="project" value="UniProtKB-UniRule"/>
</dbReference>
<organism evidence="4">
    <name type="scientific">Thermosulfidibacter takaii</name>
    <dbReference type="NCBI Taxonomy" id="412593"/>
    <lineage>
        <taxon>Bacteria</taxon>
        <taxon>Pseudomonadati</taxon>
        <taxon>Thermosulfidibacterota</taxon>
        <taxon>Thermosulfidibacteria</taxon>
        <taxon>Thermosulfidibacterales</taxon>
        <taxon>Thermosulfidibacteraceae</taxon>
    </lineage>
</organism>
<dbReference type="InterPro" id="IPR037914">
    <property type="entry name" value="SpoVT-AbrB_sf"/>
</dbReference>
<dbReference type="InterPro" id="IPR007159">
    <property type="entry name" value="SpoVT-AbrB_dom"/>
</dbReference>
<evidence type="ECO:0000256" key="2">
    <source>
        <dbReference type="PROSITE-ProRule" id="PRU01076"/>
    </source>
</evidence>
<evidence type="ECO:0000256" key="1">
    <source>
        <dbReference type="ARBA" id="ARBA00007924"/>
    </source>
</evidence>
<gene>
    <name evidence="4" type="ORF">ENF32_06260</name>
</gene>
<name>A0A7C0Y940_9BACT</name>
<dbReference type="PANTHER" id="PTHR37550">
    <property type="entry name" value="ANTITOXIN VAPB1"/>
    <property type="match status" value="1"/>
</dbReference>
<dbReference type="SMART" id="SM00966">
    <property type="entry name" value="SpoVT_AbrB"/>
    <property type="match status" value="1"/>
</dbReference>